<accession>A0A3B3QVK0</accession>
<dbReference type="GeneTree" id="ENSGT00950000182946"/>
<keyword evidence="2 4" id="KW-0802">TPR repeat</keyword>
<dbReference type="SUPFAM" id="SSF48452">
    <property type="entry name" value="TPR-like"/>
    <property type="match status" value="2"/>
</dbReference>
<protein>
    <submittedName>
        <fullName evidence="5">Interferon-induced protein with tetratricopeptide repeats 9</fullName>
    </submittedName>
</protein>
<evidence type="ECO:0000256" key="1">
    <source>
        <dbReference type="ARBA" id="ARBA00022737"/>
    </source>
</evidence>
<dbReference type="PANTHER" id="PTHR10271:SF29">
    <property type="entry name" value="INTERFERON-INDUCED PROTEIN WITH TETRATRICOPEPTIDE REPEATS-RELATED"/>
    <property type="match status" value="1"/>
</dbReference>
<evidence type="ECO:0000313" key="5">
    <source>
        <dbReference type="Ensembl" id="ENSPKIP00000010143.1"/>
    </source>
</evidence>
<keyword evidence="6" id="KW-1185">Reference proteome</keyword>
<reference evidence="5" key="2">
    <citation type="submission" date="2025-09" db="UniProtKB">
        <authorList>
            <consortium name="Ensembl"/>
        </authorList>
    </citation>
    <scope>IDENTIFICATION</scope>
</reference>
<dbReference type="SMART" id="SM00028">
    <property type="entry name" value="TPR"/>
    <property type="match status" value="4"/>
</dbReference>
<dbReference type="PROSITE" id="PS50005">
    <property type="entry name" value="TPR"/>
    <property type="match status" value="1"/>
</dbReference>
<evidence type="ECO:0000313" key="6">
    <source>
        <dbReference type="Proteomes" id="UP000261540"/>
    </source>
</evidence>
<dbReference type="Gene3D" id="1.25.40.10">
    <property type="entry name" value="Tetratricopeptide repeat domain"/>
    <property type="match status" value="3"/>
</dbReference>
<evidence type="ECO:0000256" key="4">
    <source>
        <dbReference type="PROSITE-ProRule" id="PRU00339"/>
    </source>
</evidence>
<keyword evidence="1" id="KW-0677">Repeat</keyword>
<feature type="repeat" description="TPR" evidence="4">
    <location>
        <begin position="251"/>
        <end position="284"/>
    </location>
</feature>
<reference evidence="5" key="1">
    <citation type="submission" date="2025-08" db="UniProtKB">
        <authorList>
            <consortium name="Ensembl"/>
        </authorList>
    </citation>
    <scope>IDENTIFICATION</scope>
</reference>
<name>A0A3B3QVK0_9TELE</name>
<sequence>MAPSSVKNEMEAKLKRLECPFTWRINESDVKGLCNIPEKLLDRVKFGPRRYHATYLNILGFVSHLQGDNERALEFLLKGQNVLTEDKKADTEFLVNFGTLAWVYHHSGNLKDAVTYLSKVEEICKGVPGSSQYSCGLPVIAGEKGWTLLKLGASFYDQAKESFQKALQGDPDSVSYNTGYAVVLYRIEGMDRDTRMKPESSEAVFQLRRSLLLEPDDSEIKVLLALKLQSSSKQESKRLIKDALRLSPDVPQVTRYVAKYLRAEGSTEESLEILRKAVKLAPNSSFLYHQIGLCHRQQLIQMLQTDRATKCIPMARKRDKTEECIYYFRKAAELKPSNIHAQVSLAEAYAENRQLLEAEKIFTDLLKDDSLWEPDKQHCHTRYGVFLLYKRKAEDQAVAQFRIAYQMQIKSSDRMQAAKKLRQIAERWTHGRRKVSEASEILAFLSAMDRQKMQASHYVKKSSDFSSESDDLTAAFAE</sequence>
<dbReference type="GO" id="GO:0005829">
    <property type="term" value="C:cytosol"/>
    <property type="evidence" value="ECO:0007669"/>
    <property type="project" value="TreeGrafter"/>
</dbReference>
<dbReference type="PANTHER" id="PTHR10271">
    <property type="entry name" value="INTERFERON-INDUCED PROTEIN WITH TETRATRICOPEPTIDE REPEATS"/>
    <property type="match status" value="1"/>
</dbReference>
<dbReference type="InterPro" id="IPR019734">
    <property type="entry name" value="TPR_rpt"/>
</dbReference>
<dbReference type="InterPro" id="IPR011990">
    <property type="entry name" value="TPR-like_helical_dom_sf"/>
</dbReference>
<proteinExistence type="inferred from homology"/>
<evidence type="ECO:0000256" key="3">
    <source>
        <dbReference type="ARBA" id="ARBA00038336"/>
    </source>
</evidence>
<dbReference type="GO" id="GO:0051607">
    <property type="term" value="P:defense response to virus"/>
    <property type="evidence" value="ECO:0007669"/>
    <property type="project" value="TreeGrafter"/>
</dbReference>
<dbReference type="Ensembl" id="ENSPKIT00000034266.1">
    <property type="protein sequence ID" value="ENSPKIP00000010143.1"/>
    <property type="gene ID" value="ENSPKIG00000024973.1"/>
</dbReference>
<dbReference type="AlphaFoldDB" id="A0A3B3QVK0"/>
<comment type="similarity">
    <text evidence="3">Belongs to the IFIT family.</text>
</comment>
<dbReference type="STRING" id="1676925.ENSPKIP00000010143"/>
<dbReference type="FunFam" id="1.25.40.10:FF:000032">
    <property type="entry name" value="Interferon-induced protein with tetratricopeptide repeats 5"/>
    <property type="match status" value="1"/>
</dbReference>
<evidence type="ECO:0000256" key="2">
    <source>
        <dbReference type="ARBA" id="ARBA00022803"/>
    </source>
</evidence>
<dbReference type="Proteomes" id="UP000261540">
    <property type="component" value="Unplaced"/>
</dbReference>
<organism evidence="5 6">
    <name type="scientific">Paramormyrops kingsleyae</name>
    <dbReference type="NCBI Taxonomy" id="1676925"/>
    <lineage>
        <taxon>Eukaryota</taxon>
        <taxon>Metazoa</taxon>
        <taxon>Chordata</taxon>
        <taxon>Craniata</taxon>
        <taxon>Vertebrata</taxon>
        <taxon>Euteleostomi</taxon>
        <taxon>Actinopterygii</taxon>
        <taxon>Neopterygii</taxon>
        <taxon>Teleostei</taxon>
        <taxon>Osteoglossocephala</taxon>
        <taxon>Osteoglossomorpha</taxon>
        <taxon>Osteoglossiformes</taxon>
        <taxon>Mormyridae</taxon>
        <taxon>Paramormyrops</taxon>
    </lineage>
</organism>